<keyword evidence="3" id="KW-1185">Reference proteome</keyword>
<dbReference type="STRING" id="443610.VE25_18175"/>
<comment type="similarity">
    <text evidence="1">Belongs to the UPF0260 family.</text>
</comment>
<dbReference type="InterPro" id="IPR008228">
    <property type="entry name" value="UCP006173"/>
</dbReference>
<proteinExistence type="inferred from homology"/>
<dbReference type="NCBIfam" id="NF003501">
    <property type="entry name" value="PRK05170.1-5"/>
    <property type="match status" value="1"/>
</dbReference>
<dbReference type="PIRSF" id="PIRSF006173">
    <property type="entry name" value="UCP006173"/>
    <property type="match status" value="1"/>
</dbReference>
<dbReference type="PANTHER" id="PTHR37421:SF1">
    <property type="entry name" value="UPF0260 PROTEIN YCGN"/>
    <property type="match status" value="1"/>
</dbReference>
<evidence type="ECO:0000256" key="1">
    <source>
        <dbReference type="HAMAP-Rule" id="MF_00676"/>
    </source>
</evidence>
<dbReference type="HAMAP" id="MF_00676">
    <property type="entry name" value="UPF0260"/>
    <property type="match status" value="1"/>
</dbReference>
<evidence type="ECO:0000313" key="2">
    <source>
        <dbReference type="EMBL" id="KKB08550.1"/>
    </source>
</evidence>
<protein>
    <recommendedName>
        <fullName evidence="1">UPF0260 protein VE25_18175</fullName>
    </recommendedName>
</protein>
<dbReference type="PATRIC" id="fig|443610.3.peg.1943"/>
<comment type="caution">
    <text evidence="2">The sequence shown here is derived from an EMBL/GenBank/DDBJ whole genome shotgun (WGS) entry which is preliminary data.</text>
</comment>
<gene>
    <name evidence="2" type="ORF">VE25_18175</name>
</gene>
<dbReference type="AlphaFoldDB" id="A0A0F5FJ25"/>
<accession>A0A0F5FJ25</accession>
<dbReference type="OrthoDB" id="9786855at2"/>
<dbReference type="PANTHER" id="PTHR37421">
    <property type="entry name" value="UPF0260 PROTEIN YCGN"/>
    <property type="match status" value="1"/>
</dbReference>
<name>A0A0F5FJ25_9HYPH</name>
<evidence type="ECO:0000313" key="3">
    <source>
        <dbReference type="Proteomes" id="UP000033632"/>
    </source>
</evidence>
<dbReference type="InterPro" id="IPR005358">
    <property type="entry name" value="Puta_zinc/iron-chelating_dom"/>
</dbReference>
<organism evidence="2 3">
    <name type="scientific">Devosia geojensis</name>
    <dbReference type="NCBI Taxonomy" id="443610"/>
    <lineage>
        <taxon>Bacteria</taxon>
        <taxon>Pseudomonadati</taxon>
        <taxon>Pseudomonadota</taxon>
        <taxon>Alphaproteobacteria</taxon>
        <taxon>Hyphomicrobiales</taxon>
        <taxon>Devosiaceae</taxon>
        <taxon>Devosia</taxon>
    </lineage>
</organism>
<dbReference type="Pfam" id="PF03692">
    <property type="entry name" value="CxxCxxCC"/>
    <property type="match status" value="1"/>
</dbReference>
<sequence>MPFWEEKTLAEMNEAEWEALCDGCGRCCLIKLEDEDSGEIITSDVHCRLLDGDTCACSDYENRKAKVPDCIKLTPENILEIKWIPRTCAYRRIAEGKGLAWWHPLISGTMQTVEDVGVSVRGRTMSELDVEAGEWEEHAVDWPEWEPPEER</sequence>
<dbReference type="EMBL" id="JZEX01000156">
    <property type="protein sequence ID" value="KKB08550.1"/>
    <property type="molecule type" value="Genomic_DNA"/>
</dbReference>
<dbReference type="RefSeq" id="WP_046110086.1">
    <property type="nucleotide sequence ID" value="NZ_JZEX01000156.1"/>
</dbReference>
<reference evidence="2 3" key="1">
    <citation type="submission" date="2015-03" db="EMBL/GenBank/DDBJ databases">
        <authorList>
            <person name="Hassan Y.I."/>
            <person name="Lepp D."/>
            <person name="Li X.-Z."/>
            <person name="Zhou T."/>
        </authorList>
    </citation>
    <scope>NUCLEOTIDE SEQUENCE [LARGE SCALE GENOMIC DNA]</scope>
    <source>
        <strain evidence="2 3">BD-c194</strain>
    </source>
</reference>
<dbReference type="NCBIfam" id="NF003507">
    <property type="entry name" value="PRK05170.2-5"/>
    <property type="match status" value="1"/>
</dbReference>
<dbReference type="Proteomes" id="UP000033632">
    <property type="component" value="Unassembled WGS sequence"/>
</dbReference>